<keyword evidence="11 12" id="KW-0472">Membrane</keyword>
<dbReference type="KEGG" id="lth:KLTH0G16346g"/>
<feature type="transmembrane region" description="Helical" evidence="12">
    <location>
        <begin position="12"/>
        <end position="30"/>
    </location>
</feature>
<evidence type="ECO:0000256" key="7">
    <source>
        <dbReference type="ARBA" id="ARBA00022679"/>
    </source>
</evidence>
<dbReference type="OMA" id="GALFIWC"/>
<feature type="transmembrane region" description="Helical" evidence="12">
    <location>
        <begin position="322"/>
        <end position="342"/>
    </location>
</feature>
<feature type="transmembrane region" description="Helical" evidence="12">
    <location>
        <begin position="354"/>
        <end position="374"/>
    </location>
</feature>
<evidence type="ECO:0000256" key="1">
    <source>
        <dbReference type="ARBA" id="ARBA00004477"/>
    </source>
</evidence>
<evidence type="ECO:0000313" key="13">
    <source>
        <dbReference type="EMBL" id="CAR25308.1"/>
    </source>
</evidence>
<gene>
    <name evidence="13" type="ordered locus">KLTH0G16346g</name>
</gene>
<dbReference type="InParanoid" id="C5DNE7"/>
<organism evidence="13 14">
    <name type="scientific">Lachancea thermotolerans (strain ATCC 56472 / CBS 6340 / NRRL Y-8284)</name>
    <name type="common">Yeast</name>
    <name type="synonym">Kluyveromyces thermotolerans</name>
    <dbReference type="NCBI Taxonomy" id="559295"/>
    <lineage>
        <taxon>Eukaryota</taxon>
        <taxon>Fungi</taxon>
        <taxon>Dikarya</taxon>
        <taxon>Ascomycota</taxon>
        <taxon>Saccharomycotina</taxon>
        <taxon>Saccharomycetes</taxon>
        <taxon>Saccharomycetales</taxon>
        <taxon>Saccharomycetaceae</taxon>
        <taxon>Lachancea</taxon>
    </lineage>
</organism>
<sequence length="435" mass="50086">MILPSGNMSLGRICLFFAGIKAIQFFIVLACPKSQFDTSTSLLLERFSHQSQTQSWLNTRFWNKLLSWDAAYFLKCVIVGGPEFEHERAFSQLWCQIVRLFCGDNFELYHVIRTAVALENCIHLTSAILLYWLTAKVFKTNTLKLHQRSRLALKAAMLFIASSGTGFFLGLYSEPLSTLLSFTGLIAREYAVSYDVYGNLRSSLLRWPLYSIISTVCFTAAAANRPNCILLGLVYINDLVSLLKTRRILQATFMPLLSGACMLSFFFLQHHILPYQEFCPERGEWCHKTVFGLPVTYQSLYSFIQSHYWNVGFLRYWTLNNIPNFLIALPNFVVMWFSTVYFSIQYPCSNLKPLILLTKVFLIVLLLFAHVQIINRISSFIPLHLWYIADRLNKSAVTSKEEMKGDDKLVKFYILWLIFWIPAQTALFASFLPPA</sequence>
<dbReference type="STRING" id="559295.C5DNE7"/>
<feature type="transmembrane region" description="Helical" evidence="12">
    <location>
        <begin position="248"/>
        <end position="268"/>
    </location>
</feature>
<dbReference type="AlphaFoldDB" id="C5DNE7"/>
<dbReference type="Proteomes" id="UP000002036">
    <property type="component" value="Chromosome G"/>
</dbReference>
<comment type="subcellular location">
    <subcellularLocation>
        <location evidence="1 12">Endoplasmic reticulum membrane</location>
        <topology evidence="1 12">Multi-pass membrane protein</topology>
    </subcellularLocation>
</comment>
<dbReference type="GO" id="GO:0005789">
    <property type="term" value="C:endoplasmic reticulum membrane"/>
    <property type="evidence" value="ECO:0007669"/>
    <property type="project" value="UniProtKB-SubCell"/>
</dbReference>
<dbReference type="RefSeq" id="XP_002555745.1">
    <property type="nucleotide sequence ID" value="XM_002555699.1"/>
</dbReference>
<dbReference type="GeneID" id="8294031"/>
<name>C5DNE7_LACTC</name>
<keyword evidence="14" id="KW-1185">Reference proteome</keyword>
<keyword evidence="9 12" id="KW-0256">Endoplasmic reticulum</keyword>
<feature type="transmembrane region" description="Helical" evidence="12">
    <location>
        <begin position="413"/>
        <end position="432"/>
    </location>
</feature>
<keyword evidence="5 12" id="KW-0337">GPI-anchor biosynthesis</keyword>
<dbReference type="FunCoup" id="C5DNE7">
    <property type="interactions" value="324"/>
</dbReference>
<dbReference type="InterPro" id="IPR007315">
    <property type="entry name" value="PIG-V/Gpi18"/>
</dbReference>
<keyword evidence="7 12" id="KW-0808">Transferase</keyword>
<reference evidence="13 14" key="1">
    <citation type="journal article" date="2009" name="Genome Res.">
        <title>Comparative genomics of protoploid Saccharomycetaceae.</title>
        <authorList>
            <consortium name="The Genolevures Consortium"/>
            <person name="Souciet J.-L."/>
            <person name="Dujon B."/>
            <person name="Gaillardin C."/>
            <person name="Johnston M."/>
            <person name="Baret P.V."/>
            <person name="Cliften P."/>
            <person name="Sherman D.J."/>
            <person name="Weissenbach J."/>
            <person name="Westhof E."/>
            <person name="Wincker P."/>
            <person name="Jubin C."/>
            <person name="Poulain J."/>
            <person name="Barbe V."/>
            <person name="Segurens B."/>
            <person name="Artiguenave F."/>
            <person name="Anthouard V."/>
            <person name="Vacherie B."/>
            <person name="Val M.-E."/>
            <person name="Fulton R.S."/>
            <person name="Minx P."/>
            <person name="Wilson R."/>
            <person name="Durrens P."/>
            <person name="Jean G."/>
            <person name="Marck C."/>
            <person name="Martin T."/>
            <person name="Nikolski M."/>
            <person name="Rolland T."/>
            <person name="Seret M.-L."/>
            <person name="Casaregola S."/>
            <person name="Despons L."/>
            <person name="Fairhead C."/>
            <person name="Fischer G."/>
            <person name="Lafontaine I."/>
            <person name="Leh V."/>
            <person name="Lemaire M."/>
            <person name="de Montigny J."/>
            <person name="Neuveglise C."/>
            <person name="Thierry A."/>
            <person name="Blanc-Lenfle I."/>
            <person name="Bleykasten C."/>
            <person name="Diffels J."/>
            <person name="Fritsch E."/>
            <person name="Frangeul L."/>
            <person name="Goeffon A."/>
            <person name="Jauniaux N."/>
            <person name="Kachouri-Lafond R."/>
            <person name="Payen C."/>
            <person name="Potier S."/>
            <person name="Pribylova L."/>
            <person name="Ozanne C."/>
            <person name="Richard G.-F."/>
            <person name="Sacerdot C."/>
            <person name="Straub M.-L."/>
            <person name="Talla E."/>
        </authorList>
    </citation>
    <scope>NUCLEOTIDE SEQUENCE [LARGE SCALE GENOMIC DNA]</scope>
    <source>
        <strain evidence="14">ATCC 56472 / CBS 6340 / NRRL Y-8284</strain>
    </source>
</reference>
<comment type="similarity">
    <text evidence="3 12">Belongs to the PIGV family.</text>
</comment>
<feature type="transmembrane region" description="Helical" evidence="12">
    <location>
        <begin position="155"/>
        <end position="173"/>
    </location>
</feature>
<comment type="pathway">
    <text evidence="2 12">Glycolipid biosynthesis; glycosylphosphatidylinositol-anchor biosynthesis.</text>
</comment>
<accession>C5DNE7</accession>
<keyword evidence="10 12" id="KW-1133">Transmembrane helix</keyword>
<dbReference type="GO" id="GO:0000009">
    <property type="term" value="F:alpha-1,6-mannosyltransferase activity"/>
    <property type="evidence" value="ECO:0007669"/>
    <property type="project" value="InterPro"/>
</dbReference>
<dbReference type="Pfam" id="PF04188">
    <property type="entry name" value="Mannosyl_trans2"/>
    <property type="match status" value="1"/>
</dbReference>
<evidence type="ECO:0000256" key="4">
    <source>
        <dbReference type="ARBA" id="ARBA00013795"/>
    </source>
</evidence>
<evidence type="ECO:0000256" key="11">
    <source>
        <dbReference type="ARBA" id="ARBA00023136"/>
    </source>
</evidence>
<protein>
    <recommendedName>
        <fullName evidence="4 12">GPI mannosyltransferase 2</fullName>
        <ecNumber evidence="12">2.4.1.-</ecNumber>
    </recommendedName>
</protein>
<evidence type="ECO:0000256" key="9">
    <source>
        <dbReference type="ARBA" id="ARBA00022824"/>
    </source>
</evidence>
<dbReference type="GO" id="GO:0004376">
    <property type="term" value="F:GPI mannosyltransferase activity"/>
    <property type="evidence" value="ECO:0007669"/>
    <property type="project" value="InterPro"/>
</dbReference>
<feature type="transmembrane region" description="Helical" evidence="12">
    <location>
        <begin position="115"/>
        <end position="134"/>
    </location>
</feature>
<evidence type="ECO:0000256" key="3">
    <source>
        <dbReference type="ARBA" id="ARBA00008698"/>
    </source>
</evidence>
<dbReference type="PANTHER" id="PTHR12468">
    <property type="entry name" value="GPI MANNOSYLTRANSFERASE 2"/>
    <property type="match status" value="1"/>
</dbReference>
<dbReference type="GO" id="GO:0031501">
    <property type="term" value="C:mannosyltransferase complex"/>
    <property type="evidence" value="ECO:0007669"/>
    <property type="project" value="TreeGrafter"/>
</dbReference>
<evidence type="ECO:0000256" key="2">
    <source>
        <dbReference type="ARBA" id="ARBA00004687"/>
    </source>
</evidence>
<evidence type="ECO:0000256" key="8">
    <source>
        <dbReference type="ARBA" id="ARBA00022692"/>
    </source>
</evidence>
<dbReference type="PANTHER" id="PTHR12468:SF2">
    <property type="entry name" value="GPI MANNOSYLTRANSFERASE 2"/>
    <property type="match status" value="1"/>
</dbReference>
<evidence type="ECO:0000256" key="6">
    <source>
        <dbReference type="ARBA" id="ARBA00022676"/>
    </source>
</evidence>
<keyword evidence="6 12" id="KW-0328">Glycosyltransferase</keyword>
<dbReference type="eggNOG" id="KOG2647">
    <property type="taxonomic scope" value="Eukaryota"/>
</dbReference>
<dbReference type="EMBL" id="CU928171">
    <property type="protein sequence ID" value="CAR25308.1"/>
    <property type="molecule type" value="Genomic_DNA"/>
</dbReference>
<evidence type="ECO:0000256" key="5">
    <source>
        <dbReference type="ARBA" id="ARBA00022502"/>
    </source>
</evidence>
<evidence type="ECO:0000256" key="10">
    <source>
        <dbReference type="ARBA" id="ARBA00022989"/>
    </source>
</evidence>
<evidence type="ECO:0000256" key="12">
    <source>
        <dbReference type="RuleBase" id="RU363112"/>
    </source>
</evidence>
<dbReference type="HOGENOM" id="CLU_029048_0_0_1"/>
<dbReference type="GO" id="GO:0006506">
    <property type="term" value="P:GPI anchor biosynthetic process"/>
    <property type="evidence" value="ECO:0007669"/>
    <property type="project" value="UniProtKB-UniPathway"/>
</dbReference>
<dbReference type="OrthoDB" id="10252502at2759"/>
<comment type="function">
    <text evidence="12">Mannosyltransferase involved in glycosylphosphatidylinositol-anchor biosynthesis.</text>
</comment>
<dbReference type="UniPathway" id="UPA00196"/>
<dbReference type="EC" id="2.4.1.-" evidence="12"/>
<comment type="caution">
    <text evidence="12">Lacks conserved residue(s) required for the propagation of feature annotation.</text>
</comment>
<proteinExistence type="inferred from homology"/>
<evidence type="ECO:0000313" key="14">
    <source>
        <dbReference type="Proteomes" id="UP000002036"/>
    </source>
</evidence>
<keyword evidence="8 12" id="KW-0812">Transmembrane</keyword>